<dbReference type="InterPro" id="IPR000868">
    <property type="entry name" value="Isochorismatase-like_dom"/>
</dbReference>
<evidence type="ECO:0000313" key="5">
    <source>
        <dbReference type="Proteomes" id="UP000447833"/>
    </source>
</evidence>
<dbReference type="EMBL" id="WMEY01000005">
    <property type="protein sequence ID" value="MYL64846.1"/>
    <property type="molecule type" value="Genomic_DNA"/>
</dbReference>
<evidence type="ECO:0000256" key="2">
    <source>
        <dbReference type="ARBA" id="ARBA00022801"/>
    </source>
</evidence>
<dbReference type="InterPro" id="IPR050272">
    <property type="entry name" value="Isochorismatase-like_hydrls"/>
</dbReference>
<dbReference type="CDD" id="cd01014">
    <property type="entry name" value="nicotinamidase_related"/>
    <property type="match status" value="1"/>
</dbReference>
<keyword evidence="2" id="KW-0378">Hydrolase</keyword>
<dbReference type="Proteomes" id="UP000447833">
    <property type="component" value="Unassembled WGS sequence"/>
</dbReference>
<dbReference type="GO" id="GO:0016787">
    <property type="term" value="F:hydrolase activity"/>
    <property type="evidence" value="ECO:0007669"/>
    <property type="project" value="UniProtKB-KW"/>
</dbReference>
<sequence>MQATALLIIDVQNRMFQRGASVYHDAKLLYNLKKLIASAKSKHMPIFYIQHESKGLDLQRHSENWKLHPFLSVEKDDLVIQKTTPDSFYETTLEEHLHNKGIQNLLIAGIQTEVCIDTTCRSAHSKGFSTHLIEDAHSTWDTPILKASQMIQHHNYTLQWFANTISTDQFVDRLR</sequence>
<dbReference type="Gene3D" id="3.40.50.850">
    <property type="entry name" value="Isochorismatase-like"/>
    <property type="match status" value="1"/>
</dbReference>
<comment type="caution">
    <text evidence="4">The sequence shown here is derived from an EMBL/GenBank/DDBJ whole genome shotgun (WGS) entry which is preliminary data.</text>
</comment>
<evidence type="ECO:0000256" key="1">
    <source>
        <dbReference type="ARBA" id="ARBA00006336"/>
    </source>
</evidence>
<evidence type="ECO:0000259" key="3">
    <source>
        <dbReference type="Pfam" id="PF00857"/>
    </source>
</evidence>
<dbReference type="RefSeq" id="WP_160920254.1">
    <property type="nucleotide sequence ID" value="NZ_WMEY01000005.1"/>
</dbReference>
<dbReference type="PANTHER" id="PTHR43540">
    <property type="entry name" value="PEROXYUREIDOACRYLATE/UREIDOACRYLATE AMIDOHYDROLASE-RELATED"/>
    <property type="match status" value="1"/>
</dbReference>
<dbReference type="SUPFAM" id="SSF52499">
    <property type="entry name" value="Isochorismatase-like hydrolases"/>
    <property type="match status" value="1"/>
</dbReference>
<protein>
    <submittedName>
        <fullName evidence="4">Isochorismatase family protein</fullName>
    </submittedName>
</protein>
<dbReference type="Pfam" id="PF00857">
    <property type="entry name" value="Isochorismatase"/>
    <property type="match status" value="1"/>
</dbReference>
<gene>
    <name evidence="4" type="ORF">GLW07_15920</name>
</gene>
<accession>A0A845F2D9</accession>
<proteinExistence type="inferred from homology"/>
<evidence type="ECO:0000313" key="4">
    <source>
        <dbReference type="EMBL" id="MYL64846.1"/>
    </source>
</evidence>
<name>A0A845F2D9_9BACL</name>
<comment type="similarity">
    <text evidence="1">Belongs to the isochorismatase family.</text>
</comment>
<feature type="domain" description="Isochorismatase-like" evidence="3">
    <location>
        <begin position="4"/>
        <end position="141"/>
    </location>
</feature>
<dbReference type="InterPro" id="IPR036380">
    <property type="entry name" value="Isochorismatase-like_sf"/>
</dbReference>
<dbReference type="PANTHER" id="PTHR43540:SF14">
    <property type="entry name" value="ISOCHORISMATASE"/>
    <property type="match status" value="1"/>
</dbReference>
<organism evidence="4 5">
    <name type="scientific">Guptibacillus hwajinpoensis</name>
    <dbReference type="NCBI Taxonomy" id="208199"/>
    <lineage>
        <taxon>Bacteria</taxon>
        <taxon>Bacillati</taxon>
        <taxon>Bacillota</taxon>
        <taxon>Bacilli</taxon>
        <taxon>Bacillales</taxon>
        <taxon>Guptibacillaceae</taxon>
        <taxon>Guptibacillus</taxon>
    </lineage>
</organism>
<reference evidence="4 5" key="1">
    <citation type="submission" date="2019-11" db="EMBL/GenBank/DDBJ databases">
        <title>Genome sequences of 17 halophilic strains isolated from different environments.</title>
        <authorList>
            <person name="Furrow R.E."/>
        </authorList>
    </citation>
    <scope>NUCLEOTIDE SEQUENCE [LARGE SCALE GENOMIC DNA]</scope>
    <source>
        <strain evidence="4 5">22506_14_FS</strain>
    </source>
</reference>
<dbReference type="AlphaFoldDB" id="A0A845F2D9"/>